<reference evidence="2 3" key="1">
    <citation type="submission" date="2023-04" db="EMBL/GenBank/DDBJ databases">
        <title>Marinobulbifer ophiurae gen. nov., sp. Nov., isolate from tissue of brittle star Ophioplocus japonicus.</title>
        <authorList>
            <person name="Kawano K."/>
            <person name="Sawayama S."/>
            <person name="Nakagawa S."/>
        </authorList>
    </citation>
    <scope>NUCLEOTIDE SEQUENCE [LARGE SCALE GENOMIC DNA]</scope>
    <source>
        <strain evidence="2 3">NKW57</strain>
    </source>
</reference>
<keyword evidence="1" id="KW-0812">Transmembrane</keyword>
<dbReference type="EMBL" id="BSYJ01000001">
    <property type="protein sequence ID" value="GMG86083.1"/>
    <property type="molecule type" value="Genomic_DNA"/>
</dbReference>
<dbReference type="InterPro" id="IPR005625">
    <property type="entry name" value="PepSY-ass_TM"/>
</dbReference>
<evidence type="ECO:0000256" key="1">
    <source>
        <dbReference type="SAM" id="Phobius"/>
    </source>
</evidence>
<dbReference type="Proteomes" id="UP001224392">
    <property type="component" value="Unassembled WGS sequence"/>
</dbReference>
<keyword evidence="1" id="KW-0472">Membrane</keyword>
<keyword evidence="3" id="KW-1185">Reference proteome</keyword>
<name>A0ABQ6LVI2_9GAMM</name>
<dbReference type="RefSeq" id="WP_285762595.1">
    <property type="nucleotide sequence ID" value="NZ_BSYJ01000001.1"/>
</dbReference>
<proteinExistence type="predicted"/>
<feature type="transmembrane region" description="Helical" evidence="1">
    <location>
        <begin position="201"/>
        <end position="222"/>
    </location>
</feature>
<dbReference type="Pfam" id="PF03929">
    <property type="entry name" value="PepSY_TM"/>
    <property type="match status" value="1"/>
</dbReference>
<keyword evidence="1" id="KW-1133">Transmembrane helix</keyword>
<sequence>MRTAGFLRKLHKWLFLLVGLQALLWALSGFYMVVVDLDFIHGDHLVRNQREPLPAVTPVAAETVLVDFGRVDSVSLRAIQGRPYYLVRADGSSYRFDAGTGAPVAALDARAAKALARYYYNGDALPRRAQLIKEHPPQEIPARILPVWRVDFEDRYGTSLYIDPVSAQLVTRRHDYWRLFDFLWMLHIMDYEARADVHNNLLRFVALLVFVGTSSGIALLYFRFRPRRPRRKRQEVGA</sequence>
<organism evidence="2 3">
    <name type="scientific">Biformimicrobium ophioploci</name>
    <dbReference type="NCBI Taxonomy" id="3036711"/>
    <lineage>
        <taxon>Bacteria</taxon>
        <taxon>Pseudomonadati</taxon>
        <taxon>Pseudomonadota</taxon>
        <taxon>Gammaproteobacteria</taxon>
        <taxon>Cellvibrionales</taxon>
        <taxon>Microbulbiferaceae</taxon>
        <taxon>Biformimicrobium</taxon>
    </lineage>
</organism>
<evidence type="ECO:0000313" key="2">
    <source>
        <dbReference type="EMBL" id="GMG86083.1"/>
    </source>
</evidence>
<protein>
    <recommendedName>
        <fullName evidence="4">PepSY domain-containing protein</fullName>
    </recommendedName>
</protein>
<gene>
    <name evidence="2" type="ORF">MNKW57_04040</name>
</gene>
<evidence type="ECO:0008006" key="4">
    <source>
        <dbReference type="Google" id="ProtNLM"/>
    </source>
</evidence>
<evidence type="ECO:0000313" key="3">
    <source>
        <dbReference type="Proteomes" id="UP001224392"/>
    </source>
</evidence>
<accession>A0ABQ6LVI2</accession>
<comment type="caution">
    <text evidence="2">The sequence shown here is derived from an EMBL/GenBank/DDBJ whole genome shotgun (WGS) entry which is preliminary data.</text>
</comment>